<dbReference type="EMBL" id="CAFBLU010000031">
    <property type="protein sequence ID" value="CAB4880576.1"/>
    <property type="molecule type" value="Genomic_DNA"/>
</dbReference>
<dbReference type="Pfam" id="PF00361">
    <property type="entry name" value="Proton_antipo_M"/>
    <property type="match status" value="1"/>
</dbReference>
<accession>A0A6J7EC38</accession>
<keyword evidence="2 5" id="KW-0812">Transmembrane</keyword>
<dbReference type="NCBIfam" id="TIGR01770">
    <property type="entry name" value="NDH_I_N"/>
    <property type="match status" value="1"/>
</dbReference>
<keyword evidence="4 5" id="KW-0472">Membrane</keyword>
<evidence type="ECO:0000256" key="3">
    <source>
        <dbReference type="ARBA" id="ARBA00022989"/>
    </source>
</evidence>
<evidence type="ECO:0000256" key="5">
    <source>
        <dbReference type="SAM" id="Phobius"/>
    </source>
</evidence>
<evidence type="ECO:0000259" key="6">
    <source>
        <dbReference type="Pfam" id="PF00361"/>
    </source>
</evidence>
<feature type="transmembrane region" description="Helical" evidence="5">
    <location>
        <begin position="305"/>
        <end position="327"/>
    </location>
</feature>
<feature type="transmembrane region" description="Helical" evidence="5">
    <location>
        <begin position="81"/>
        <end position="100"/>
    </location>
</feature>
<dbReference type="InterPro" id="IPR001750">
    <property type="entry name" value="ND/Mrp_TM"/>
</dbReference>
<organism evidence="7">
    <name type="scientific">freshwater metagenome</name>
    <dbReference type="NCBI Taxonomy" id="449393"/>
    <lineage>
        <taxon>unclassified sequences</taxon>
        <taxon>metagenomes</taxon>
        <taxon>ecological metagenomes</taxon>
    </lineage>
</organism>
<name>A0A6J7EC38_9ZZZZ</name>
<feature type="transmembrane region" description="Helical" evidence="5">
    <location>
        <begin position="42"/>
        <end position="61"/>
    </location>
</feature>
<feature type="transmembrane region" description="Helical" evidence="5">
    <location>
        <begin position="455"/>
        <end position="475"/>
    </location>
</feature>
<feature type="domain" description="NADH:quinone oxidoreductase/Mrp antiporter transmembrane" evidence="6">
    <location>
        <begin position="129"/>
        <end position="423"/>
    </location>
</feature>
<feature type="transmembrane region" description="Helical" evidence="5">
    <location>
        <begin position="374"/>
        <end position="391"/>
    </location>
</feature>
<comment type="subcellular location">
    <subcellularLocation>
        <location evidence="1">Membrane</location>
        <topology evidence="1">Multi-pass membrane protein</topology>
    </subcellularLocation>
</comment>
<feature type="transmembrane region" description="Helical" evidence="5">
    <location>
        <begin position="249"/>
        <end position="271"/>
    </location>
</feature>
<dbReference type="HAMAP" id="MF_00445">
    <property type="entry name" value="NDH1_NuoN_1"/>
    <property type="match status" value="1"/>
</dbReference>
<evidence type="ECO:0000256" key="1">
    <source>
        <dbReference type="ARBA" id="ARBA00004141"/>
    </source>
</evidence>
<keyword evidence="3 5" id="KW-1133">Transmembrane helix</keyword>
<feature type="transmembrane region" description="Helical" evidence="5">
    <location>
        <begin position="411"/>
        <end position="434"/>
    </location>
</feature>
<proteinExistence type="inferred from homology"/>
<dbReference type="InterPro" id="IPR010096">
    <property type="entry name" value="NADH-Q_OxRdtase_suN/2"/>
</dbReference>
<feature type="transmembrane region" description="Helical" evidence="5">
    <location>
        <begin position="277"/>
        <end position="298"/>
    </location>
</feature>
<feature type="transmembrane region" description="Helical" evidence="5">
    <location>
        <begin position="210"/>
        <end position="228"/>
    </location>
</feature>
<evidence type="ECO:0000256" key="4">
    <source>
        <dbReference type="ARBA" id="ARBA00023136"/>
    </source>
</evidence>
<feature type="transmembrane region" description="Helical" evidence="5">
    <location>
        <begin position="166"/>
        <end position="187"/>
    </location>
</feature>
<dbReference type="GO" id="GO:0042773">
    <property type="term" value="P:ATP synthesis coupled electron transport"/>
    <property type="evidence" value="ECO:0007669"/>
    <property type="project" value="InterPro"/>
</dbReference>
<dbReference type="GO" id="GO:0016020">
    <property type="term" value="C:membrane"/>
    <property type="evidence" value="ECO:0007669"/>
    <property type="project" value="UniProtKB-SubCell"/>
</dbReference>
<protein>
    <submittedName>
        <fullName evidence="7">Unannotated protein</fullName>
    </submittedName>
</protein>
<feature type="transmembrane region" description="Helical" evidence="5">
    <location>
        <begin position="112"/>
        <end position="129"/>
    </location>
</feature>
<dbReference type="GO" id="GO:0008137">
    <property type="term" value="F:NADH dehydrogenase (ubiquinone) activity"/>
    <property type="evidence" value="ECO:0007669"/>
    <property type="project" value="InterPro"/>
</dbReference>
<dbReference type="AlphaFoldDB" id="A0A6J7EC38"/>
<dbReference type="PANTHER" id="PTHR22773">
    <property type="entry name" value="NADH DEHYDROGENASE"/>
    <property type="match status" value="1"/>
</dbReference>
<gene>
    <name evidence="7" type="ORF">UFOPK3444_01375</name>
</gene>
<sequence>MIAAIKAPFIDWSALAPYTSLTVGAVLVLIAGLVGSARLRSWLVPGLALVTLTGTAVELLSRWNHPKVIISEALRVDNLTVILGLLCVAAAAFAVVLSLRSDTEDSVGRGEYHSLLLFSTIGMLILIAANDLVTIFAGLELLSIPLYVLCATELRREHSLEAGLKYLIVGSVGSATLLYGLALIYGATGSTSLPKIGVAIADTGALTDPLLLAGTALAIAGLSFKASAAPFHQWTPDVYEGAPTPVTTFMATATKAAALGILLRILVGPLLPAVDDWAPVIAAVATLSIIVGNFGALGQDSLKRMLAWSSVAQVGYLLAGLVVATSLGIGALVFYLVVYAVMTLAAFAVVIENERASDDGERLSGFAGLGRRRPWLAGAMTVSMLSLAGLPPTGGFIGKLAIINADASGGWMWLAIVLVLGSLVSLGYYLRVIATMWMTEGSAAKTPVVKQAREIVAVALLAAAVTIAAGVLPSWPLERAQDVGHTVISSR</sequence>
<feature type="transmembrane region" description="Helical" evidence="5">
    <location>
        <begin position="15"/>
        <end position="35"/>
    </location>
</feature>
<evidence type="ECO:0000256" key="2">
    <source>
        <dbReference type="ARBA" id="ARBA00022692"/>
    </source>
</evidence>
<reference evidence="7" key="1">
    <citation type="submission" date="2020-05" db="EMBL/GenBank/DDBJ databases">
        <authorList>
            <person name="Chiriac C."/>
            <person name="Salcher M."/>
            <person name="Ghai R."/>
            <person name="Kavagutti S V."/>
        </authorList>
    </citation>
    <scope>NUCLEOTIDE SEQUENCE</scope>
</reference>
<evidence type="ECO:0000313" key="7">
    <source>
        <dbReference type="EMBL" id="CAB4880576.1"/>
    </source>
</evidence>